<dbReference type="EMBL" id="JAJLJH010000007">
    <property type="protein sequence ID" value="MCK9688079.1"/>
    <property type="molecule type" value="Genomic_DNA"/>
</dbReference>
<evidence type="ECO:0000313" key="3">
    <source>
        <dbReference type="Proteomes" id="UP001139353"/>
    </source>
</evidence>
<evidence type="ECO:0000313" key="2">
    <source>
        <dbReference type="EMBL" id="MCK9688079.1"/>
    </source>
</evidence>
<sequence length="142" mass="15543">MRAATFLLLMLAAGLAGCVPFPHYELTQPEVDGVLATAGTPRAGVMITACQGLPEYGRAFSPRRCDQVASTTTDAQGRFHFERHGRVSLFLIMDSATYEILGVQAGGGERVWYRGYWRPAPPHVDLNCELNEQLVCQSSQTP</sequence>
<feature type="chain" id="PRO_5040793869" description="Carboxypeptidase regulatory-like domain-containing protein" evidence="1">
    <location>
        <begin position="19"/>
        <end position="142"/>
    </location>
</feature>
<accession>A0A9X1YKP5</accession>
<reference evidence="2" key="1">
    <citation type="submission" date="2021-11" db="EMBL/GenBank/DDBJ databases">
        <title>BS-T2-15 a new species belonging to the Comamonadaceae family isolated from the soil of a French oak forest.</title>
        <authorList>
            <person name="Mieszkin S."/>
            <person name="Alain K."/>
        </authorList>
    </citation>
    <scope>NUCLEOTIDE SEQUENCE</scope>
    <source>
        <strain evidence="2">BS-T2-15</strain>
    </source>
</reference>
<gene>
    <name evidence="2" type="ORF">LPC04_20435</name>
</gene>
<protein>
    <recommendedName>
        <fullName evidence="4">Carboxypeptidase regulatory-like domain-containing protein</fullName>
    </recommendedName>
</protein>
<evidence type="ECO:0000256" key="1">
    <source>
        <dbReference type="SAM" id="SignalP"/>
    </source>
</evidence>
<comment type="caution">
    <text evidence="2">The sequence shown here is derived from an EMBL/GenBank/DDBJ whole genome shotgun (WGS) entry which is preliminary data.</text>
</comment>
<keyword evidence="3" id="KW-1185">Reference proteome</keyword>
<dbReference type="RefSeq" id="WP_275684124.1">
    <property type="nucleotide sequence ID" value="NZ_JAJLJH010000007.1"/>
</dbReference>
<feature type="signal peptide" evidence="1">
    <location>
        <begin position="1"/>
        <end position="18"/>
    </location>
</feature>
<organism evidence="2 3">
    <name type="scientific">Scleromatobacter humisilvae</name>
    <dbReference type="NCBI Taxonomy" id="2897159"/>
    <lineage>
        <taxon>Bacteria</taxon>
        <taxon>Pseudomonadati</taxon>
        <taxon>Pseudomonadota</taxon>
        <taxon>Betaproteobacteria</taxon>
        <taxon>Burkholderiales</taxon>
        <taxon>Sphaerotilaceae</taxon>
        <taxon>Scleromatobacter</taxon>
    </lineage>
</organism>
<name>A0A9X1YKP5_9BURK</name>
<keyword evidence="1" id="KW-0732">Signal</keyword>
<dbReference type="Proteomes" id="UP001139353">
    <property type="component" value="Unassembled WGS sequence"/>
</dbReference>
<dbReference type="PROSITE" id="PS51257">
    <property type="entry name" value="PROKAR_LIPOPROTEIN"/>
    <property type="match status" value="1"/>
</dbReference>
<proteinExistence type="predicted"/>
<dbReference type="AlphaFoldDB" id="A0A9X1YKP5"/>
<evidence type="ECO:0008006" key="4">
    <source>
        <dbReference type="Google" id="ProtNLM"/>
    </source>
</evidence>